<dbReference type="Pfam" id="PF13473">
    <property type="entry name" value="Cupredoxin_1"/>
    <property type="match status" value="1"/>
</dbReference>
<proteinExistence type="predicted"/>
<keyword evidence="4" id="KW-1185">Reference proteome</keyword>
<keyword evidence="1" id="KW-0472">Membrane</keyword>
<evidence type="ECO:0000313" key="4">
    <source>
        <dbReference type="Proteomes" id="UP000630097"/>
    </source>
</evidence>
<keyword evidence="1" id="KW-0812">Transmembrane</keyword>
<feature type="transmembrane region" description="Helical" evidence="1">
    <location>
        <begin position="100"/>
        <end position="124"/>
    </location>
</feature>
<organism evidence="3 4">
    <name type="scientific">Planotetraspora kaengkrachanensis</name>
    <dbReference type="NCBI Taxonomy" id="575193"/>
    <lineage>
        <taxon>Bacteria</taxon>
        <taxon>Bacillati</taxon>
        <taxon>Actinomycetota</taxon>
        <taxon>Actinomycetes</taxon>
        <taxon>Streptosporangiales</taxon>
        <taxon>Streptosporangiaceae</taxon>
        <taxon>Planotetraspora</taxon>
    </lineage>
</organism>
<dbReference type="RefSeq" id="WP_203886997.1">
    <property type="nucleotide sequence ID" value="NZ_BAABHH010000028.1"/>
</dbReference>
<evidence type="ECO:0000313" key="3">
    <source>
        <dbReference type="EMBL" id="GIG83708.1"/>
    </source>
</evidence>
<protein>
    <recommendedName>
        <fullName evidence="2">EfeO-type cupredoxin-like domain-containing protein</fullName>
    </recommendedName>
</protein>
<feature type="transmembrane region" description="Helical" evidence="1">
    <location>
        <begin position="48"/>
        <end position="64"/>
    </location>
</feature>
<comment type="caution">
    <text evidence="3">The sequence shown here is derived from an EMBL/GenBank/DDBJ whole genome shotgun (WGS) entry which is preliminary data.</text>
</comment>
<feature type="domain" description="EfeO-type cupredoxin-like" evidence="2">
    <location>
        <begin position="153"/>
        <end position="253"/>
    </location>
</feature>
<reference evidence="3 4" key="1">
    <citation type="submission" date="2021-01" db="EMBL/GenBank/DDBJ databases">
        <title>Whole genome shotgun sequence of Planotetraspora kaengkrachanensis NBRC 104272.</title>
        <authorList>
            <person name="Komaki H."/>
            <person name="Tamura T."/>
        </authorList>
    </citation>
    <scope>NUCLEOTIDE SEQUENCE [LARGE SCALE GENOMIC DNA]</scope>
    <source>
        <strain evidence="3 4">NBRC 104272</strain>
    </source>
</reference>
<sequence>MTFIEPGLTAAESTPTARGGWPGLLRACVLVLVAMTVLQMLLGRFLGPSLIVLDILVVTGLVLLRHRTRTGVGVIAGACLLNLLVHSGLLVYMLSSPESGPVFAATSLNALASLTGLIAAVPAWRTRRVARAGGRARSVLLAAGVLAGVSVVASTALWLTRDQDTARAGDILLVTDGTRVDRAALEAPAGEISVLLRNDDLFSPRAFDIDALDVHLTVPPSTTRRVTFSAQPGRYAFHDEITFTPATGGSLTVH</sequence>
<gene>
    <name evidence="3" type="ORF">Pka01_68350</name>
</gene>
<dbReference type="Proteomes" id="UP000630097">
    <property type="component" value="Unassembled WGS sequence"/>
</dbReference>
<accession>A0A8J3PZ41</accession>
<evidence type="ECO:0000259" key="2">
    <source>
        <dbReference type="Pfam" id="PF13473"/>
    </source>
</evidence>
<dbReference type="InterPro" id="IPR028096">
    <property type="entry name" value="EfeO_Cupredoxin"/>
</dbReference>
<evidence type="ECO:0000256" key="1">
    <source>
        <dbReference type="SAM" id="Phobius"/>
    </source>
</evidence>
<keyword evidence="1" id="KW-1133">Transmembrane helix</keyword>
<feature type="transmembrane region" description="Helical" evidence="1">
    <location>
        <begin position="71"/>
        <end position="94"/>
    </location>
</feature>
<dbReference type="EMBL" id="BONV01000042">
    <property type="protein sequence ID" value="GIG83708.1"/>
    <property type="molecule type" value="Genomic_DNA"/>
</dbReference>
<feature type="transmembrane region" description="Helical" evidence="1">
    <location>
        <begin position="136"/>
        <end position="159"/>
    </location>
</feature>
<dbReference type="AlphaFoldDB" id="A0A8J3PZ41"/>
<name>A0A8J3PZ41_9ACTN</name>